<comment type="caution">
    <text evidence="1">The sequence shown here is derived from an EMBL/GenBank/DDBJ whole genome shotgun (WGS) entry which is preliminary data.</text>
</comment>
<dbReference type="RefSeq" id="WP_321548939.1">
    <property type="nucleotide sequence ID" value="NZ_JAXIVS010000010.1"/>
</dbReference>
<reference evidence="1 2" key="1">
    <citation type="submission" date="2023-12" db="EMBL/GenBank/DDBJ databases">
        <title>the genome sequence of Hyalangium sp. s54d21.</title>
        <authorList>
            <person name="Zhang X."/>
        </authorList>
    </citation>
    <scope>NUCLEOTIDE SEQUENCE [LARGE SCALE GENOMIC DNA]</scope>
    <source>
        <strain evidence="2">s54d21</strain>
    </source>
</reference>
<evidence type="ECO:0000313" key="2">
    <source>
        <dbReference type="Proteomes" id="UP001291309"/>
    </source>
</evidence>
<protein>
    <submittedName>
        <fullName evidence="1">ActD-like protein</fullName>
    </submittedName>
</protein>
<organism evidence="1 2">
    <name type="scientific">Hyalangium rubrum</name>
    <dbReference type="NCBI Taxonomy" id="3103134"/>
    <lineage>
        <taxon>Bacteria</taxon>
        <taxon>Pseudomonadati</taxon>
        <taxon>Myxococcota</taxon>
        <taxon>Myxococcia</taxon>
        <taxon>Myxococcales</taxon>
        <taxon>Cystobacterineae</taxon>
        <taxon>Archangiaceae</taxon>
        <taxon>Hyalangium</taxon>
    </lineage>
</organism>
<evidence type="ECO:0000313" key="1">
    <source>
        <dbReference type="EMBL" id="MDY7230218.1"/>
    </source>
</evidence>
<name>A0ABU5HBL0_9BACT</name>
<keyword evidence="2" id="KW-1185">Reference proteome</keyword>
<dbReference type="Proteomes" id="UP001291309">
    <property type="component" value="Unassembled WGS sequence"/>
</dbReference>
<dbReference type="EMBL" id="JAXIVS010000010">
    <property type="protein sequence ID" value="MDY7230218.1"/>
    <property type="molecule type" value="Genomic_DNA"/>
</dbReference>
<accession>A0ABU5HBL0</accession>
<gene>
    <name evidence="1" type="ORF">SYV04_27730</name>
</gene>
<sequence>MTTPRRTPDWLLERIALGELPAAELAAARARLAEEPEGEARLAALEAENRDVLEKLPPSAVAREVELRAAQARRMEVARGSVSPLRRIAPAFVLVPALAVALLMVVRPEGTPTGGSGELSGLEPTRTKGLAPQLVLHRQGAAGPERLVDGAAAATGDVVQVSYVAAGQRYGAILSVDGRGAVTLHAPDAATGAVPLAPSGTHALPSAYALDDAPAFERFFLITSDTPFALEEVLAAARTVAASASARTAPLALPERYTQVSFTLEKVSP</sequence>
<proteinExistence type="predicted"/>